<comment type="caution">
    <text evidence="1">The sequence shown here is derived from an EMBL/GenBank/DDBJ whole genome shotgun (WGS) entry which is preliminary data.</text>
</comment>
<name>A0AAD7VXE1_9TELE</name>
<organism evidence="1 2">
    <name type="scientific">Aldrovandia affinis</name>
    <dbReference type="NCBI Taxonomy" id="143900"/>
    <lineage>
        <taxon>Eukaryota</taxon>
        <taxon>Metazoa</taxon>
        <taxon>Chordata</taxon>
        <taxon>Craniata</taxon>
        <taxon>Vertebrata</taxon>
        <taxon>Euteleostomi</taxon>
        <taxon>Actinopterygii</taxon>
        <taxon>Neopterygii</taxon>
        <taxon>Teleostei</taxon>
        <taxon>Notacanthiformes</taxon>
        <taxon>Halosauridae</taxon>
        <taxon>Aldrovandia</taxon>
    </lineage>
</organism>
<proteinExistence type="predicted"/>
<evidence type="ECO:0000313" key="2">
    <source>
        <dbReference type="Proteomes" id="UP001221898"/>
    </source>
</evidence>
<reference evidence="1" key="1">
    <citation type="journal article" date="2023" name="Science">
        <title>Genome structures resolve the early diversification of teleost fishes.</title>
        <authorList>
            <person name="Parey E."/>
            <person name="Louis A."/>
            <person name="Montfort J."/>
            <person name="Bouchez O."/>
            <person name="Roques C."/>
            <person name="Iampietro C."/>
            <person name="Lluch J."/>
            <person name="Castinel A."/>
            <person name="Donnadieu C."/>
            <person name="Desvignes T."/>
            <person name="Floi Bucao C."/>
            <person name="Jouanno E."/>
            <person name="Wen M."/>
            <person name="Mejri S."/>
            <person name="Dirks R."/>
            <person name="Jansen H."/>
            <person name="Henkel C."/>
            <person name="Chen W.J."/>
            <person name="Zahm M."/>
            <person name="Cabau C."/>
            <person name="Klopp C."/>
            <person name="Thompson A.W."/>
            <person name="Robinson-Rechavi M."/>
            <person name="Braasch I."/>
            <person name="Lecointre G."/>
            <person name="Bobe J."/>
            <person name="Postlethwait J.H."/>
            <person name="Berthelot C."/>
            <person name="Roest Crollius H."/>
            <person name="Guiguen Y."/>
        </authorList>
    </citation>
    <scope>NUCLEOTIDE SEQUENCE</scope>
    <source>
        <strain evidence="1">NC1722</strain>
    </source>
</reference>
<accession>A0AAD7VXE1</accession>
<gene>
    <name evidence="1" type="ORF">AAFF_G00111410</name>
</gene>
<dbReference type="AlphaFoldDB" id="A0AAD7VXE1"/>
<sequence length="97" mass="10358">MASVGIATVTGQVGTQPLKATSASKRHGNDISALGVKAASNAILERGAQSVSVELEEQGLLEQGRQRWKRPCLCREDRAAPPSGGNQQLLFCRLETR</sequence>
<dbReference type="EMBL" id="JAINUG010001744">
    <property type="protein sequence ID" value="KAJ8353072.1"/>
    <property type="molecule type" value="Genomic_DNA"/>
</dbReference>
<evidence type="ECO:0000313" key="1">
    <source>
        <dbReference type="EMBL" id="KAJ8353072.1"/>
    </source>
</evidence>
<keyword evidence="2" id="KW-1185">Reference proteome</keyword>
<dbReference type="Proteomes" id="UP001221898">
    <property type="component" value="Unassembled WGS sequence"/>
</dbReference>
<protein>
    <submittedName>
        <fullName evidence="1">Uncharacterized protein</fullName>
    </submittedName>
</protein>